<dbReference type="Proteomes" id="UP000008229">
    <property type="component" value="Chromosome"/>
</dbReference>
<evidence type="ECO:0008006" key="4">
    <source>
        <dbReference type="Google" id="ProtNLM"/>
    </source>
</evidence>
<feature type="region of interest" description="Disordered" evidence="1">
    <location>
        <begin position="127"/>
        <end position="147"/>
    </location>
</feature>
<dbReference type="EMBL" id="CP001854">
    <property type="protein sequence ID" value="ADB52543.1"/>
    <property type="molecule type" value="Genomic_DNA"/>
</dbReference>
<reference evidence="2 3" key="1">
    <citation type="journal article" date="2010" name="Stand. Genomic Sci.">
        <title>Complete genome sequence of Conexibacter woesei type strain (ID131577).</title>
        <authorList>
            <person name="Pukall R."/>
            <person name="Lapidus A."/>
            <person name="Glavina Del Rio T."/>
            <person name="Copeland A."/>
            <person name="Tice H."/>
            <person name="Cheng J.-F."/>
            <person name="Lucas S."/>
            <person name="Chen F."/>
            <person name="Nolan M."/>
            <person name="Bruce D."/>
            <person name="Goodwin L."/>
            <person name="Pitluck S."/>
            <person name="Mavromatis K."/>
            <person name="Ivanova N."/>
            <person name="Ovchinnikova G."/>
            <person name="Pati A."/>
            <person name="Chen A."/>
            <person name="Palaniappan K."/>
            <person name="Land M."/>
            <person name="Hauser L."/>
            <person name="Chang Y.-J."/>
            <person name="Jeffries C.D."/>
            <person name="Chain P."/>
            <person name="Meincke L."/>
            <person name="Sims D."/>
            <person name="Brettin T."/>
            <person name="Detter J.C."/>
            <person name="Rohde M."/>
            <person name="Goeker M."/>
            <person name="Bristow J."/>
            <person name="Eisen J.A."/>
            <person name="Markowitz V."/>
            <person name="Kyrpides N.C."/>
            <person name="Klenk H.-P."/>
            <person name="Hugenholtz P."/>
        </authorList>
    </citation>
    <scope>NUCLEOTIDE SEQUENCE [LARGE SCALE GENOMIC DNA]</scope>
    <source>
        <strain evidence="3">DSM 14684 / CIP 108061 / JCM 11494 / NBRC 100937 / ID131577</strain>
    </source>
</reference>
<protein>
    <recommendedName>
        <fullName evidence="4">DUF4333 domain-containing protein</fullName>
    </recommendedName>
</protein>
<dbReference type="KEGG" id="cwo:Cwoe_4128"/>
<organism evidence="2 3">
    <name type="scientific">Conexibacter woesei (strain DSM 14684 / CCUG 47730 / CIP 108061 / JCM 11494 / NBRC 100937 / ID131577)</name>
    <dbReference type="NCBI Taxonomy" id="469383"/>
    <lineage>
        <taxon>Bacteria</taxon>
        <taxon>Bacillati</taxon>
        <taxon>Actinomycetota</taxon>
        <taxon>Thermoleophilia</taxon>
        <taxon>Solirubrobacterales</taxon>
        <taxon>Conexibacteraceae</taxon>
        <taxon>Conexibacter</taxon>
    </lineage>
</organism>
<accession>D3F4T6</accession>
<dbReference type="STRING" id="469383.Cwoe_4128"/>
<dbReference type="AlphaFoldDB" id="D3F4T6"/>
<sequence precursor="true">MARLRRSPIVVAALLVAVLALAGGGVLLLAREPAGADGGGARDAAGTTAGAAPAPVRAASVGEVRALMEQRMRDRHLNFRYVACVRNGRVFDGVPVTRCNVNFNAPHIEVYCAVARGDTVATDHEDRAIPCPRDSVGRDPPIKFSGG</sequence>
<name>D3F4T6_CONWI</name>
<reference evidence="3" key="2">
    <citation type="submission" date="2010-01" db="EMBL/GenBank/DDBJ databases">
        <title>The complete genome of Conexibacter woesei DSM 14684.</title>
        <authorList>
            <consortium name="US DOE Joint Genome Institute (JGI-PGF)"/>
            <person name="Lucas S."/>
            <person name="Copeland A."/>
            <person name="Lapidus A."/>
            <person name="Glavina del Rio T."/>
            <person name="Dalin E."/>
            <person name="Tice H."/>
            <person name="Bruce D."/>
            <person name="Goodwin L."/>
            <person name="Pitluck S."/>
            <person name="Kyrpides N."/>
            <person name="Mavromatis K."/>
            <person name="Ivanova N."/>
            <person name="Mikhailova N."/>
            <person name="Chertkov O."/>
            <person name="Brettin T."/>
            <person name="Detter J.C."/>
            <person name="Han C."/>
            <person name="Larimer F."/>
            <person name="Land M."/>
            <person name="Hauser L."/>
            <person name="Markowitz V."/>
            <person name="Cheng J.-F."/>
            <person name="Hugenholtz P."/>
            <person name="Woyke T."/>
            <person name="Wu D."/>
            <person name="Pukall R."/>
            <person name="Steenblock K."/>
            <person name="Schneider S."/>
            <person name="Klenk H.-P."/>
            <person name="Eisen J.A."/>
        </authorList>
    </citation>
    <scope>NUCLEOTIDE SEQUENCE [LARGE SCALE GENOMIC DNA]</scope>
    <source>
        <strain evidence="3">DSM 14684 / CIP 108061 / JCM 11494 / NBRC 100937 / ID131577</strain>
    </source>
</reference>
<evidence type="ECO:0000313" key="3">
    <source>
        <dbReference type="Proteomes" id="UP000008229"/>
    </source>
</evidence>
<gene>
    <name evidence="2" type="ordered locus">Cwoe_4128</name>
</gene>
<dbReference type="HOGENOM" id="CLU_1764909_0_0_11"/>
<proteinExistence type="predicted"/>
<evidence type="ECO:0000313" key="2">
    <source>
        <dbReference type="EMBL" id="ADB52543.1"/>
    </source>
</evidence>
<keyword evidence="3" id="KW-1185">Reference proteome</keyword>
<evidence type="ECO:0000256" key="1">
    <source>
        <dbReference type="SAM" id="MobiDB-lite"/>
    </source>
</evidence>